<protein>
    <submittedName>
        <fullName evidence="8">Response regulator receiver domain protein (CheY-like)</fullName>
    </submittedName>
</protein>
<dbReference type="InParanoid" id="Q2FRH7"/>
<evidence type="ECO:0000313" key="9">
    <source>
        <dbReference type="Proteomes" id="UP000001941"/>
    </source>
</evidence>
<gene>
    <name evidence="8" type="ordered locus">Mhun_1941</name>
</gene>
<dbReference type="PANTHER" id="PTHR48111">
    <property type="entry name" value="REGULATOR OF RPOS"/>
    <property type="match status" value="1"/>
</dbReference>
<dbReference type="GO" id="GO:0000976">
    <property type="term" value="F:transcription cis-regulatory region binding"/>
    <property type="evidence" value="ECO:0007669"/>
    <property type="project" value="TreeGrafter"/>
</dbReference>
<evidence type="ECO:0000256" key="5">
    <source>
        <dbReference type="ARBA" id="ARBA00023163"/>
    </source>
</evidence>
<dbReference type="GO" id="GO:0032993">
    <property type="term" value="C:protein-DNA complex"/>
    <property type="evidence" value="ECO:0007669"/>
    <property type="project" value="TreeGrafter"/>
</dbReference>
<dbReference type="EMBL" id="CP000254">
    <property type="protein sequence ID" value="ABD41652.1"/>
    <property type="molecule type" value="Genomic_DNA"/>
</dbReference>
<evidence type="ECO:0000256" key="6">
    <source>
        <dbReference type="PROSITE-ProRule" id="PRU00169"/>
    </source>
</evidence>
<keyword evidence="4" id="KW-0238">DNA-binding</keyword>
<evidence type="ECO:0000256" key="3">
    <source>
        <dbReference type="ARBA" id="ARBA00023015"/>
    </source>
</evidence>
<dbReference type="EnsemblBacteria" id="ABD41652">
    <property type="protein sequence ID" value="ABD41652"/>
    <property type="gene ID" value="Mhun_1941"/>
</dbReference>
<dbReference type="GO" id="GO:0006355">
    <property type="term" value="P:regulation of DNA-templated transcription"/>
    <property type="evidence" value="ECO:0007669"/>
    <property type="project" value="TreeGrafter"/>
</dbReference>
<reference evidence="9" key="1">
    <citation type="journal article" date="2016" name="Stand. Genomic Sci.">
        <title>Complete genome sequence of Methanospirillum hungatei type strain JF1.</title>
        <authorList>
            <person name="Gunsalus R.P."/>
            <person name="Cook L.E."/>
            <person name="Crable B."/>
            <person name="Rohlin L."/>
            <person name="McDonald E."/>
            <person name="Mouttaki H."/>
            <person name="Sieber J.R."/>
            <person name="Poweleit N."/>
            <person name="Zhou H."/>
            <person name="Lapidus A.L."/>
            <person name="Daligault H.E."/>
            <person name="Land M."/>
            <person name="Gilna P."/>
            <person name="Ivanova N."/>
            <person name="Kyrpides N."/>
            <person name="Culley D.E."/>
            <person name="McInerney M.J."/>
        </authorList>
    </citation>
    <scope>NUCLEOTIDE SEQUENCE [LARGE SCALE GENOMIC DNA]</scope>
    <source>
        <strain evidence="9">ATCC 27890 / DSM 864 / NBRC 100397 / JF-1</strain>
    </source>
</reference>
<keyword evidence="1 6" id="KW-0597">Phosphoprotein</keyword>
<accession>Q2FRH7</accession>
<sequence length="156" mass="17906">MCILFRRNQAATENMEYIRNEDVLVLIVDDNKNNLYIIAEVLHRSGSQVMTSTDGPHALEMAQERPPDIILLDIMMPGMDGFEVCRRLWMMDAIKSVPVIFLSAKDEDTNIETGLEAGGTDYITKPFHETVLLARIRAHVERGYDMRKYQNCEELI</sequence>
<dbReference type="InterPro" id="IPR039420">
    <property type="entry name" value="WalR-like"/>
</dbReference>
<dbReference type="HOGENOM" id="CLU_000445_69_17_2"/>
<dbReference type="PROSITE" id="PS50110">
    <property type="entry name" value="RESPONSE_REGULATORY"/>
    <property type="match status" value="1"/>
</dbReference>
<dbReference type="PANTHER" id="PTHR48111:SF1">
    <property type="entry name" value="TWO-COMPONENT RESPONSE REGULATOR ORR33"/>
    <property type="match status" value="1"/>
</dbReference>
<organism evidence="8 9">
    <name type="scientific">Methanospirillum hungatei JF-1 (strain ATCC 27890 / DSM 864 / NBRC 100397 / JF-1)</name>
    <dbReference type="NCBI Taxonomy" id="323259"/>
    <lineage>
        <taxon>Archaea</taxon>
        <taxon>Methanobacteriati</taxon>
        <taxon>Methanobacteriota</taxon>
        <taxon>Stenosarchaea group</taxon>
        <taxon>Methanomicrobia</taxon>
        <taxon>Methanomicrobiales</taxon>
        <taxon>Methanospirillaceae</taxon>
        <taxon>Methanospirillum</taxon>
    </lineage>
</organism>
<dbReference type="SMART" id="SM00448">
    <property type="entry name" value="REC"/>
    <property type="match status" value="1"/>
</dbReference>
<dbReference type="Gene3D" id="3.40.50.2300">
    <property type="match status" value="1"/>
</dbReference>
<keyword evidence="9" id="KW-1185">Reference proteome</keyword>
<dbReference type="InterPro" id="IPR001789">
    <property type="entry name" value="Sig_transdc_resp-reg_receiver"/>
</dbReference>
<evidence type="ECO:0000256" key="2">
    <source>
        <dbReference type="ARBA" id="ARBA00023012"/>
    </source>
</evidence>
<evidence type="ECO:0000259" key="7">
    <source>
        <dbReference type="PROSITE" id="PS50110"/>
    </source>
</evidence>
<evidence type="ECO:0000256" key="1">
    <source>
        <dbReference type="ARBA" id="ARBA00022553"/>
    </source>
</evidence>
<dbReference type="GO" id="GO:0005829">
    <property type="term" value="C:cytosol"/>
    <property type="evidence" value="ECO:0007669"/>
    <property type="project" value="TreeGrafter"/>
</dbReference>
<dbReference type="Proteomes" id="UP000001941">
    <property type="component" value="Chromosome"/>
</dbReference>
<dbReference type="Pfam" id="PF00072">
    <property type="entry name" value="Response_reg"/>
    <property type="match status" value="1"/>
</dbReference>
<dbReference type="STRING" id="323259.Mhun_1941"/>
<feature type="modified residue" description="4-aspartylphosphate" evidence="6">
    <location>
        <position position="73"/>
    </location>
</feature>
<name>Q2FRH7_METHJ</name>
<dbReference type="KEGG" id="mhu:Mhun_1941"/>
<evidence type="ECO:0000256" key="4">
    <source>
        <dbReference type="ARBA" id="ARBA00023125"/>
    </source>
</evidence>
<keyword evidence="3" id="KW-0805">Transcription regulation</keyword>
<dbReference type="InterPro" id="IPR011006">
    <property type="entry name" value="CheY-like_superfamily"/>
</dbReference>
<keyword evidence="2" id="KW-0902">Two-component regulatory system</keyword>
<dbReference type="SUPFAM" id="SSF52172">
    <property type="entry name" value="CheY-like"/>
    <property type="match status" value="1"/>
</dbReference>
<evidence type="ECO:0000313" key="8">
    <source>
        <dbReference type="EMBL" id="ABD41652.1"/>
    </source>
</evidence>
<feature type="domain" description="Response regulatory" evidence="7">
    <location>
        <begin position="24"/>
        <end position="140"/>
    </location>
</feature>
<keyword evidence="5" id="KW-0804">Transcription</keyword>
<dbReference type="AlphaFoldDB" id="Q2FRH7"/>
<dbReference type="GO" id="GO:0000156">
    <property type="term" value="F:phosphorelay response regulator activity"/>
    <property type="evidence" value="ECO:0007669"/>
    <property type="project" value="TreeGrafter"/>
</dbReference>
<dbReference type="eggNOG" id="arCOG02589">
    <property type="taxonomic scope" value="Archaea"/>
</dbReference>
<proteinExistence type="predicted"/>